<evidence type="ECO:0000256" key="2">
    <source>
        <dbReference type="SAM" id="MobiDB-lite"/>
    </source>
</evidence>
<name>A0A699KGU2_TANCI</name>
<organism evidence="3">
    <name type="scientific">Tanacetum cinerariifolium</name>
    <name type="common">Dalmatian daisy</name>
    <name type="synonym">Chrysanthemum cinerariifolium</name>
    <dbReference type="NCBI Taxonomy" id="118510"/>
    <lineage>
        <taxon>Eukaryota</taxon>
        <taxon>Viridiplantae</taxon>
        <taxon>Streptophyta</taxon>
        <taxon>Embryophyta</taxon>
        <taxon>Tracheophyta</taxon>
        <taxon>Spermatophyta</taxon>
        <taxon>Magnoliopsida</taxon>
        <taxon>eudicotyledons</taxon>
        <taxon>Gunneridae</taxon>
        <taxon>Pentapetalae</taxon>
        <taxon>asterids</taxon>
        <taxon>campanulids</taxon>
        <taxon>Asterales</taxon>
        <taxon>Asteraceae</taxon>
        <taxon>Asteroideae</taxon>
        <taxon>Anthemideae</taxon>
        <taxon>Anthemidinae</taxon>
        <taxon>Tanacetum</taxon>
    </lineage>
</organism>
<proteinExistence type="predicted"/>
<keyword evidence="1" id="KW-0175">Coiled coil</keyword>
<protein>
    <submittedName>
        <fullName evidence="3">Uncharacterized protein</fullName>
    </submittedName>
</protein>
<feature type="region of interest" description="Disordered" evidence="2">
    <location>
        <begin position="46"/>
        <end position="76"/>
    </location>
</feature>
<feature type="compositionally biased region" description="Polar residues" evidence="2">
    <location>
        <begin position="46"/>
        <end position="71"/>
    </location>
</feature>
<dbReference type="AlphaFoldDB" id="A0A699KGU2"/>
<evidence type="ECO:0000256" key="1">
    <source>
        <dbReference type="SAM" id="Coils"/>
    </source>
</evidence>
<dbReference type="EMBL" id="BKCJ010511579">
    <property type="protein sequence ID" value="GFA90635.1"/>
    <property type="molecule type" value="Genomic_DNA"/>
</dbReference>
<sequence>MGIRIPQSNVPSSVTDEAITKEMYDGLGRTTTTAFSLEAEKGNGNIFKTQTKATPSGPSYPRTSSEGNTTRSGEDSMQLLELKDICTKLSDKVTALENELKSTKAVYNKALITLTKRVKKLEKKLKHKRRRAVVDSLEDEEASLDREDSPKQERMIEEINKDENVNLVKSSKQGEAHKTAVHRIESDDSEVVDFNASLQKDDDEITLSKTLVNIKKSAAKDKCKAIMQESEPPKKIKKKKTIQISLDEEIAQSKNNLENLAQAEHWDDVQAQIQADEHLA</sequence>
<evidence type="ECO:0000313" key="3">
    <source>
        <dbReference type="EMBL" id="GFA90635.1"/>
    </source>
</evidence>
<comment type="caution">
    <text evidence="3">The sequence shown here is derived from an EMBL/GenBank/DDBJ whole genome shotgun (WGS) entry which is preliminary data.</text>
</comment>
<reference evidence="3" key="1">
    <citation type="journal article" date="2019" name="Sci. Rep.">
        <title>Draft genome of Tanacetum cinerariifolium, the natural source of mosquito coil.</title>
        <authorList>
            <person name="Yamashiro T."/>
            <person name="Shiraishi A."/>
            <person name="Satake H."/>
            <person name="Nakayama K."/>
        </authorList>
    </citation>
    <scope>NUCLEOTIDE SEQUENCE</scope>
</reference>
<accession>A0A699KGU2</accession>
<gene>
    <name evidence="3" type="ORF">Tci_662607</name>
</gene>
<feature type="coiled-coil region" evidence="1">
    <location>
        <begin position="79"/>
        <end position="131"/>
    </location>
</feature>